<dbReference type="CDD" id="cd00093">
    <property type="entry name" value="HTH_XRE"/>
    <property type="match status" value="1"/>
</dbReference>
<dbReference type="EMBL" id="FORI01000013">
    <property type="protein sequence ID" value="SFJ05588.1"/>
    <property type="molecule type" value="Genomic_DNA"/>
</dbReference>
<dbReference type="Proteomes" id="UP000182737">
    <property type="component" value="Unassembled WGS sequence"/>
</dbReference>
<dbReference type="InterPro" id="IPR001387">
    <property type="entry name" value="Cro/C1-type_HTH"/>
</dbReference>
<dbReference type="AlphaFoldDB" id="A0A1I3N8M5"/>
<gene>
    <name evidence="2" type="ORF">SAMN04487775_1135</name>
</gene>
<dbReference type="Gene3D" id="1.10.260.40">
    <property type="entry name" value="lambda repressor-like DNA-binding domains"/>
    <property type="match status" value="1"/>
</dbReference>
<dbReference type="Pfam" id="PF01381">
    <property type="entry name" value="HTH_3"/>
    <property type="match status" value="1"/>
</dbReference>
<protein>
    <submittedName>
        <fullName evidence="2">Helix-turn-helix</fullName>
    </submittedName>
</protein>
<dbReference type="SUPFAM" id="SSF47413">
    <property type="entry name" value="lambda repressor-like DNA-binding domains"/>
    <property type="match status" value="1"/>
</dbReference>
<reference evidence="3" key="1">
    <citation type="submission" date="2016-10" db="EMBL/GenBank/DDBJ databases">
        <authorList>
            <person name="Varghese N."/>
            <person name="Submissions S."/>
        </authorList>
    </citation>
    <scope>NUCLEOTIDE SEQUENCE [LARGE SCALE GENOMIC DNA]</scope>
    <source>
        <strain evidence="3">XBD1002</strain>
    </source>
</reference>
<dbReference type="RefSeq" id="WP_074933536.1">
    <property type="nucleotide sequence ID" value="NZ_FORI01000013.1"/>
</dbReference>
<keyword evidence="3" id="KW-1185">Reference proteome</keyword>
<organism evidence="2 3">
    <name type="scientific">Treponema bryantii</name>
    <dbReference type="NCBI Taxonomy" id="163"/>
    <lineage>
        <taxon>Bacteria</taxon>
        <taxon>Pseudomonadati</taxon>
        <taxon>Spirochaetota</taxon>
        <taxon>Spirochaetia</taxon>
        <taxon>Spirochaetales</taxon>
        <taxon>Treponemataceae</taxon>
        <taxon>Treponema</taxon>
    </lineage>
</organism>
<sequence length="116" mass="13573">MNMKAVYTDEQLIKEFGERIKVNRIRSGFTQEELAKQSGVAKRTIERAEMGESIQFLNVIKLLRALGHLDSLEVLLPSLEKTPFEYIKSPKIEKRQRYRHVAEKQADYGFKWGDEE</sequence>
<evidence type="ECO:0000313" key="3">
    <source>
        <dbReference type="Proteomes" id="UP000182737"/>
    </source>
</evidence>
<evidence type="ECO:0000313" key="2">
    <source>
        <dbReference type="EMBL" id="SFJ05588.1"/>
    </source>
</evidence>
<accession>A0A1I3N8M5</accession>
<feature type="domain" description="HTH cro/C1-type" evidence="1">
    <location>
        <begin position="20"/>
        <end position="72"/>
    </location>
</feature>
<dbReference type="OrthoDB" id="1028795at2"/>
<proteinExistence type="predicted"/>
<evidence type="ECO:0000259" key="1">
    <source>
        <dbReference type="PROSITE" id="PS50943"/>
    </source>
</evidence>
<dbReference type="SMART" id="SM00530">
    <property type="entry name" value="HTH_XRE"/>
    <property type="match status" value="1"/>
</dbReference>
<dbReference type="InterPro" id="IPR010982">
    <property type="entry name" value="Lambda_DNA-bd_dom_sf"/>
</dbReference>
<dbReference type="GO" id="GO:0003677">
    <property type="term" value="F:DNA binding"/>
    <property type="evidence" value="ECO:0007669"/>
    <property type="project" value="InterPro"/>
</dbReference>
<name>A0A1I3N8M5_9SPIR</name>
<dbReference type="PROSITE" id="PS50943">
    <property type="entry name" value="HTH_CROC1"/>
    <property type="match status" value="1"/>
</dbReference>